<protein>
    <recommendedName>
        <fullName evidence="10">Calcium uniporter protein</fullName>
    </recommendedName>
</protein>
<evidence type="ECO:0000313" key="8">
    <source>
        <dbReference type="EMBL" id="KAK5057597.1"/>
    </source>
</evidence>
<feature type="compositionally biased region" description="Basic and acidic residues" evidence="6">
    <location>
        <begin position="229"/>
        <end position="240"/>
    </location>
</feature>
<name>A0AAV9NGX4_9EURO</name>
<comment type="caution">
    <text evidence="8">The sequence shown here is derived from an EMBL/GenBank/DDBJ whole genome shotgun (WGS) entry which is preliminary data.</text>
</comment>
<proteinExistence type="predicted"/>
<feature type="transmembrane region" description="Helical" evidence="7">
    <location>
        <begin position="121"/>
        <end position="139"/>
    </location>
</feature>
<keyword evidence="3" id="KW-0256">Endoplasmic reticulum</keyword>
<sequence length="240" mass="27081">MVLLNTTPQILSAISSLSTSERTSLGTDLDLPTTTSAPIEHNTLIALSRLTKRFTLNTLLHGTHVYIAPAPSKPEPSPQYVELMARLRREQEQREYAALVSKRRVEEELATGGHDDISPSLVLNILLSVVMCAAAMLYLTRWWNNDGVRVLVSLGTGFVVGIAEVTVYAAYLRNVRVSREKESAKREKKQFIAEFRGDEPPIPLHHIVDESQEIWGRGKHGGMRRRVREKWEKDQDKKNS</sequence>
<accession>A0AAV9NGX4</accession>
<dbReference type="PANTHER" id="PTHR31394:SF1">
    <property type="entry name" value="TRANSMEMBRANE PROTEIN 199"/>
    <property type="match status" value="1"/>
</dbReference>
<feature type="compositionally biased region" description="Basic residues" evidence="6">
    <location>
        <begin position="218"/>
        <end position="228"/>
    </location>
</feature>
<evidence type="ECO:0000256" key="7">
    <source>
        <dbReference type="SAM" id="Phobius"/>
    </source>
</evidence>
<keyword evidence="2 7" id="KW-0812">Transmembrane</keyword>
<comment type="subcellular location">
    <subcellularLocation>
        <location evidence="1">Endoplasmic reticulum membrane</location>
        <topology evidence="1">Multi-pass membrane protein</topology>
    </subcellularLocation>
</comment>
<evidence type="ECO:0000313" key="9">
    <source>
        <dbReference type="Proteomes" id="UP001358417"/>
    </source>
</evidence>
<evidence type="ECO:0000256" key="5">
    <source>
        <dbReference type="ARBA" id="ARBA00023136"/>
    </source>
</evidence>
<gene>
    <name evidence="8" type="ORF">LTR84_011597</name>
</gene>
<organism evidence="8 9">
    <name type="scientific">Exophiala bonariae</name>
    <dbReference type="NCBI Taxonomy" id="1690606"/>
    <lineage>
        <taxon>Eukaryota</taxon>
        <taxon>Fungi</taxon>
        <taxon>Dikarya</taxon>
        <taxon>Ascomycota</taxon>
        <taxon>Pezizomycotina</taxon>
        <taxon>Eurotiomycetes</taxon>
        <taxon>Chaetothyriomycetidae</taxon>
        <taxon>Chaetothyriales</taxon>
        <taxon>Herpotrichiellaceae</taxon>
        <taxon>Exophiala</taxon>
    </lineage>
</organism>
<dbReference type="GO" id="GO:0005789">
    <property type="term" value="C:endoplasmic reticulum membrane"/>
    <property type="evidence" value="ECO:0007669"/>
    <property type="project" value="UniProtKB-SubCell"/>
</dbReference>
<keyword evidence="4 7" id="KW-1133">Transmembrane helix</keyword>
<evidence type="ECO:0000256" key="6">
    <source>
        <dbReference type="SAM" id="MobiDB-lite"/>
    </source>
</evidence>
<dbReference type="GO" id="GO:0070072">
    <property type="term" value="P:vacuolar proton-transporting V-type ATPase complex assembly"/>
    <property type="evidence" value="ECO:0007669"/>
    <property type="project" value="InterPro"/>
</dbReference>
<evidence type="ECO:0000256" key="1">
    <source>
        <dbReference type="ARBA" id="ARBA00004477"/>
    </source>
</evidence>
<dbReference type="Pfam" id="PF11712">
    <property type="entry name" value="Vma12"/>
    <property type="match status" value="1"/>
</dbReference>
<evidence type="ECO:0000256" key="2">
    <source>
        <dbReference type="ARBA" id="ARBA00022692"/>
    </source>
</evidence>
<dbReference type="EMBL" id="JAVRRD010000006">
    <property type="protein sequence ID" value="KAK5057597.1"/>
    <property type="molecule type" value="Genomic_DNA"/>
</dbReference>
<evidence type="ECO:0008006" key="10">
    <source>
        <dbReference type="Google" id="ProtNLM"/>
    </source>
</evidence>
<dbReference type="InterPro" id="IPR021013">
    <property type="entry name" value="ATPase_Vma12"/>
</dbReference>
<dbReference type="RefSeq" id="XP_064708715.1">
    <property type="nucleotide sequence ID" value="XM_064855126.1"/>
</dbReference>
<feature type="transmembrane region" description="Helical" evidence="7">
    <location>
        <begin position="151"/>
        <end position="171"/>
    </location>
</feature>
<dbReference type="AlphaFoldDB" id="A0AAV9NGX4"/>
<dbReference type="PANTHER" id="PTHR31394">
    <property type="entry name" value="TRANSMEMBRANE PROTEIN 199"/>
    <property type="match status" value="1"/>
</dbReference>
<dbReference type="Proteomes" id="UP001358417">
    <property type="component" value="Unassembled WGS sequence"/>
</dbReference>
<keyword evidence="9" id="KW-1185">Reference proteome</keyword>
<keyword evidence="5 7" id="KW-0472">Membrane</keyword>
<evidence type="ECO:0000256" key="4">
    <source>
        <dbReference type="ARBA" id="ARBA00022989"/>
    </source>
</evidence>
<reference evidence="8 9" key="1">
    <citation type="submission" date="2023-08" db="EMBL/GenBank/DDBJ databases">
        <title>Black Yeasts Isolated from many extreme environments.</title>
        <authorList>
            <person name="Coleine C."/>
            <person name="Stajich J.E."/>
            <person name="Selbmann L."/>
        </authorList>
    </citation>
    <scope>NUCLEOTIDE SEQUENCE [LARGE SCALE GENOMIC DNA]</scope>
    <source>
        <strain evidence="8 9">CCFEE 5792</strain>
    </source>
</reference>
<feature type="region of interest" description="Disordered" evidence="6">
    <location>
        <begin position="218"/>
        <end position="240"/>
    </location>
</feature>
<dbReference type="GeneID" id="89979747"/>
<evidence type="ECO:0000256" key="3">
    <source>
        <dbReference type="ARBA" id="ARBA00022824"/>
    </source>
</evidence>